<evidence type="ECO:0000256" key="2">
    <source>
        <dbReference type="SAM" id="Phobius"/>
    </source>
</evidence>
<evidence type="ECO:0000259" key="3">
    <source>
        <dbReference type="Pfam" id="PF01551"/>
    </source>
</evidence>
<protein>
    <submittedName>
        <fullName evidence="4">Peptidase M23-like protein</fullName>
    </submittedName>
</protein>
<dbReference type="InterPro" id="IPR023346">
    <property type="entry name" value="Lysozyme-like_dom_sf"/>
</dbReference>
<sequence>MTEVDPRFRQMGRGARQRRRRQGMLRALLVLPVIALAGGWLWSRMDVPPLSGGADLDEQLTQVGSEFDIAPVVRGDTFTDIPGDPLIIPSPEQGEARKGKDLPAPPALAAARHASPPPAMVTVMRDDLVPRDRRLVAALPSTREEFALFQAERGRDTVVNASLLPQVAGDPAGQLADGQAQVSGVALLRGAELRPALWRDMILETTRTSSIAELLQQNGIDGLQAESLSRRIAQQLALEDEQIAAGSVLALRYRMQSGQHQVMQISLYAPQGFVGSLAMSASGQLVPGADAWAGQPILSDLMARSETRGPAVQQRLLDVIYSAALRHDIPSEVIGNALAMMSKIHDLDGFADERDSLTMILAPDPAGQTPEILYIGVSGPSGDKPCYVVPAKTEGFECFAPGARVQVRAGGTELQPPVAGVLTQRFIPPEQDSHPDAAKAMAGRGTVVWSAPQDSPVQLVAAGRVTAVSGKSEFGTLVEVAHPNGMISRYAGLGQLDPGVKLNAELSQGAALGKVGVPIGLDRPGLVFQLLEKGQPVDPMPYLSGPGEVLASDAIETLIGRIIHVESGGVAHARNPLSTATGLGQFIESTWMRMMRSYRPDLVASLSPRDVLDLRLNPDLSRQMVRHLAQENEAYLRARGHDISAGRLYLAHFLGPAGADTVLRADPAASVGEVMGGAVVSANPFLRGYSVQNLRDWADRKMTGARSAAGSSGAVVEVVPISAEVRAFMEAIDSLQKQAQG</sequence>
<dbReference type="OrthoDB" id="9805070at2"/>
<comment type="caution">
    <text evidence="4">The sequence shown here is derived from an EMBL/GenBank/DDBJ whole genome shotgun (WGS) entry which is preliminary data.</text>
</comment>
<dbReference type="InterPro" id="IPR011055">
    <property type="entry name" value="Dup_hybrid_motif"/>
</dbReference>
<keyword evidence="1" id="KW-0732">Signal</keyword>
<accession>A0A562NNP4</accession>
<reference evidence="4 5" key="1">
    <citation type="journal article" date="2015" name="Stand. Genomic Sci.">
        <title>Genomic Encyclopedia of Bacterial and Archaeal Type Strains, Phase III: the genomes of soil and plant-associated and newly described type strains.</title>
        <authorList>
            <person name="Whitman W.B."/>
            <person name="Woyke T."/>
            <person name="Klenk H.P."/>
            <person name="Zhou Y."/>
            <person name="Lilburn T.G."/>
            <person name="Beck B.J."/>
            <person name="De Vos P."/>
            <person name="Vandamme P."/>
            <person name="Eisen J.A."/>
            <person name="Garrity G."/>
            <person name="Hugenholtz P."/>
            <person name="Kyrpides N.C."/>
        </authorList>
    </citation>
    <scope>NUCLEOTIDE SEQUENCE [LARGE SCALE GENOMIC DNA]</scope>
    <source>
        <strain evidence="4 5">CGMCC 1.5364</strain>
    </source>
</reference>
<dbReference type="SUPFAM" id="SSF51261">
    <property type="entry name" value="Duplicated hybrid motif"/>
    <property type="match status" value="1"/>
</dbReference>
<evidence type="ECO:0000313" key="5">
    <source>
        <dbReference type="Proteomes" id="UP000316225"/>
    </source>
</evidence>
<gene>
    <name evidence="4" type="ORF">IQ24_02152</name>
</gene>
<evidence type="ECO:0000313" key="4">
    <source>
        <dbReference type="EMBL" id="TWI33788.1"/>
    </source>
</evidence>
<dbReference type="Gene3D" id="1.10.530.10">
    <property type="match status" value="1"/>
</dbReference>
<dbReference type="Pfam" id="PF01551">
    <property type="entry name" value="Peptidase_M23"/>
    <property type="match status" value="1"/>
</dbReference>
<feature type="domain" description="M23ase beta-sheet core" evidence="3">
    <location>
        <begin position="447"/>
        <end position="539"/>
    </location>
</feature>
<keyword evidence="2" id="KW-1133">Transmembrane helix</keyword>
<dbReference type="SUPFAM" id="SSF53955">
    <property type="entry name" value="Lysozyme-like"/>
    <property type="match status" value="1"/>
</dbReference>
<dbReference type="EMBL" id="VLKU01000006">
    <property type="protein sequence ID" value="TWI33788.1"/>
    <property type="molecule type" value="Genomic_DNA"/>
</dbReference>
<dbReference type="Gene3D" id="2.70.70.10">
    <property type="entry name" value="Glucose Permease (Domain IIA)"/>
    <property type="match status" value="1"/>
</dbReference>
<proteinExistence type="predicted"/>
<dbReference type="InterPro" id="IPR016047">
    <property type="entry name" value="M23ase_b-sheet_dom"/>
</dbReference>
<keyword evidence="2" id="KW-0472">Membrane</keyword>
<name>A0A562NNP4_9RHOB</name>
<dbReference type="PANTHER" id="PTHR21666">
    <property type="entry name" value="PEPTIDASE-RELATED"/>
    <property type="match status" value="1"/>
</dbReference>
<dbReference type="RefSeq" id="WP_145397964.1">
    <property type="nucleotide sequence ID" value="NZ_VLKU01000006.1"/>
</dbReference>
<organism evidence="4 5">
    <name type="scientific">Paracoccus sulfuroxidans</name>
    <dbReference type="NCBI Taxonomy" id="384678"/>
    <lineage>
        <taxon>Bacteria</taxon>
        <taxon>Pseudomonadati</taxon>
        <taxon>Pseudomonadota</taxon>
        <taxon>Alphaproteobacteria</taxon>
        <taxon>Rhodobacterales</taxon>
        <taxon>Paracoccaceae</taxon>
        <taxon>Paracoccus</taxon>
    </lineage>
</organism>
<keyword evidence="2" id="KW-0812">Transmembrane</keyword>
<dbReference type="Proteomes" id="UP000316225">
    <property type="component" value="Unassembled WGS sequence"/>
</dbReference>
<dbReference type="CDD" id="cd12797">
    <property type="entry name" value="M23_peptidase"/>
    <property type="match status" value="1"/>
</dbReference>
<dbReference type="AlphaFoldDB" id="A0A562NNP4"/>
<dbReference type="PANTHER" id="PTHR21666:SF289">
    <property type="entry name" value="L-ALA--D-GLU ENDOPEPTIDASE"/>
    <property type="match status" value="1"/>
</dbReference>
<evidence type="ECO:0000256" key="1">
    <source>
        <dbReference type="ARBA" id="ARBA00022729"/>
    </source>
</evidence>
<dbReference type="GO" id="GO:0004222">
    <property type="term" value="F:metalloendopeptidase activity"/>
    <property type="evidence" value="ECO:0007669"/>
    <property type="project" value="TreeGrafter"/>
</dbReference>
<dbReference type="InterPro" id="IPR050570">
    <property type="entry name" value="Cell_wall_metabolism_enzyme"/>
</dbReference>
<keyword evidence="5" id="KW-1185">Reference proteome</keyword>
<feature type="transmembrane region" description="Helical" evidence="2">
    <location>
        <begin position="23"/>
        <end position="42"/>
    </location>
</feature>